<protein>
    <submittedName>
        <fullName evidence="2">G-protein coupled receptors family 1 profile domain-containing protein</fullName>
    </submittedName>
</protein>
<organism evidence="1 2">
    <name type="scientific">Panagrolaimus sp. JU765</name>
    <dbReference type="NCBI Taxonomy" id="591449"/>
    <lineage>
        <taxon>Eukaryota</taxon>
        <taxon>Metazoa</taxon>
        <taxon>Ecdysozoa</taxon>
        <taxon>Nematoda</taxon>
        <taxon>Chromadorea</taxon>
        <taxon>Rhabditida</taxon>
        <taxon>Tylenchina</taxon>
        <taxon>Panagrolaimomorpha</taxon>
        <taxon>Panagrolaimoidea</taxon>
        <taxon>Panagrolaimidae</taxon>
        <taxon>Panagrolaimus</taxon>
    </lineage>
</organism>
<dbReference type="Proteomes" id="UP000887576">
    <property type="component" value="Unplaced"/>
</dbReference>
<dbReference type="WBParaSite" id="JU765_v2.g13115.t1">
    <property type="protein sequence ID" value="JU765_v2.g13115.t1"/>
    <property type="gene ID" value="JU765_v2.g13115"/>
</dbReference>
<evidence type="ECO:0000313" key="1">
    <source>
        <dbReference type="Proteomes" id="UP000887576"/>
    </source>
</evidence>
<name>A0AC34Q5E7_9BILA</name>
<sequence length="578" mass="66152">MFFLVSCITNHWEGLIFKYLFFVFAPSAKLADVVEDPHIWPLAPGVSLPFHECTPCPAAHGNDSLMRPFRHVLGPTAESFMDQNLTKASHCVWSNITQMAALRCLKLEHGSFFDACANVCQKEMIFLRLSHDENLEHLIYGRVFPVLVLLVVVANVLVAVVLSQKHMITPTNVVLYYMAVADLCVGIIPLPWNFFYHTLRFNEHEEKLQLWWCYMYKYSMDAIPPVCHNVAMWLTVLLAVQRYISIEYPLKSRQICSVRNVRIATFVIAVASFVCGLPKSLDYYYDVFEGWAFVEPGRWIYTRSCLSGMTPFVQSIGPNMFFNVYFWTRVFGFIILPSILLIVLNLLLIRGIRKAQKRKEHLLKQCRVLSWPLFGQRQLLEKRAREAQRQIDSNSTSLMLVMVVSIFLVVNLPQAIFMGLLCVYNTFGIQNHLLEGLFPVAFMLASNMLVMLTYPINFGIYCFMSSSFRQTFRALFCRWHQRRHRLGSQMASASNNTGNSTTLFSRLSIRYSDPSPTPLGSCTYESRGSNALLTPNMLPNDAVNDKDQGATVADTIFLKNDCILHENMGKTCIYKDDK</sequence>
<reference evidence="2" key="1">
    <citation type="submission" date="2022-11" db="UniProtKB">
        <authorList>
            <consortium name="WormBaseParasite"/>
        </authorList>
    </citation>
    <scope>IDENTIFICATION</scope>
</reference>
<accession>A0AC34Q5E7</accession>
<proteinExistence type="predicted"/>
<evidence type="ECO:0000313" key="2">
    <source>
        <dbReference type="WBParaSite" id="JU765_v2.g13115.t1"/>
    </source>
</evidence>